<reference evidence="2 3" key="1">
    <citation type="submission" date="2014-04" db="EMBL/GenBank/DDBJ databases">
        <authorList>
            <consortium name="DOE Joint Genome Institute"/>
            <person name="Kuo A."/>
            <person name="Gay G."/>
            <person name="Dore J."/>
            <person name="Kohler A."/>
            <person name="Nagy L.G."/>
            <person name="Floudas D."/>
            <person name="Copeland A."/>
            <person name="Barry K.W."/>
            <person name="Cichocki N."/>
            <person name="Veneault-Fourrey C."/>
            <person name="LaButti K."/>
            <person name="Lindquist E.A."/>
            <person name="Lipzen A."/>
            <person name="Lundell T."/>
            <person name="Morin E."/>
            <person name="Murat C."/>
            <person name="Sun H."/>
            <person name="Tunlid A."/>
            <person name="Henrissat B."/>
            <person name="Grigoriev I.V."/>
            <person name="Hibbett D.S."/>
            <person name="Martin F."/>
            <person name="Nordberg H.P."/>
            <person name="Cantor M.N."/>
            <person name="Hua S.X."/>
        </authorList>
    </citation>
    <scope>NUCLEOTIDE SEQUENCE [LARGE SCALE GENOMIC DNA]</scope>
    <source>
        <strain evidence="3">h7</strain>
    </source>
</reference>
<reference evidence="3" key="2">
    <citation type="submission" date="2015-01" db="EMBL/GenBank/DDBJ databases">
        <title>Evolutionary Origins and Diversification of the Mycorrhizal Mutualists.</title>
        <authorList>
            <consortium name="DOE Joint Genome Institute"/>
            <consortium name="Mycorrhizal Genomics Consortium"/>
            <person name="Kohler A."/>
            <person name="Kuo A."/>
            <person name="Nagy L.G."/>
            <person name="Floudas D."/>
            <person name="Copeland A."/>
            <person name="Barry K.W."/>
            <person name="Cichocki N."/>
            <person name="Veneault-Fourrey C."/>
            <person name="LaButti K."/>
            <person name="Lindquist E.A."/>
            <person name="Lipzen A."/>
            <person name="Lundell T."/>
            <person name="Morin E."/>
            <person name="Murat C."/>
            <person name="Riley R."/>
            <person name="Ohm R."/>
            <person name="Sun H."/>
            <person name="Tunlid A."/>
            <person name="Henrissat B."/>
            <person name="Grigoriev I.V."/>
            <person name="Hibbett D.S."/>
            <person name="Martin F."/>
        </authorList>
    </citation>
    <scope>NUCLEOTIDE SEQUENCE [LARGE SCALE GENOMIC DNA]</scope>
    <source>
        <strain evidence="3">h7</strain>
    </source>
</reference>
<protein>
    <submittedName>
        <fullName evidence="2">Uncharacterized protein</fullName>
    </submittedName>
</protein>
<dbReference type="Proteomes" id="UP000053424">
    <property type="component" value="Unassembled WGS sequence"/>
</dbReference>
<accession>A0A0C3CV09</accession>
<evidence type="ECO:0000256" key="1">
    <source>
        <dbReference type="SAM" id="MobiDB-lite"/>
    </source>
</evidence>
<evidence type="ECO:0000313" key="2">
    <source>
        <dbReference type="EMBL" id="KIM47676.1"/>
    </source>
</evidence>
<evidence type="ECO:0000313" key="3">
    <source>
        <dbReference type="Proteomes" id="UP000053424"/>
    </source>
</evidence>
<dbReference type="AlphaFoldDB" id="A0A0C3CV09"/>
<proteinExistence type="predicted"/>
<dbReference type="EMBL" id="KN831769">
    <property type="protein sequence ID" value="KIM47676.1"/>
    <property type="molecule type" value="Genomic_DNA"/>
</dbReference>
<gene>
    <name evidence="2" type="ORF">M413DRAFT_206524</name>
</gene>
<sequence length="84" mass="9624">MLHFPDFVFAVRASSCSSCRMLRHRTQDCVFPKIGEGSTKWGSQAGRNKTPKYQGHATMKNWSRSKPSTPFNICNLQENCKERD</sequence>
<organism evidence="2 3">
    <name type="scientific">Hebeloma cylindrosporum</name>
    <dbReference type="NCBI Taxonomy" id="76867"/>
    <lineage>
        <taxon>Eukaryota</taxon>
        <taxon>Fungi</taxon>
        <taxon>Dikarya</taxon>
        <taxon>Basidiomycota</taxon>
        <taxon>Agaricomycotina</taxon>
        <taxon>Agaricomycetes</taxon>
        <taxon>Agaricomycetidae</taxon>
        <taxon>Agaricales</taxon>
        <taxon>Agaricineae</taxon>
        <taxon>Hymenogastraceae</taxon>
        <taxon>Hebeloma</taxon>
    </lineage>
</organism>
<dbReference type="HOGENOM" id="CLU_2527707_0_0_1"/>
<name>A0A0C3CV09_HEBCY</name>
<keyword evidence="3" id="KW-1185">Reference proteome</keyword>
<feature type="region of interest" description="Disordered" evidence="1">
    <location>
        <begin position="40"/>
        <end position="64"/>
    </location>
</feature>